<dbReference type="AlphaFoldDB" id="A0A559JTR1"/>
<dbReference type="PIRSF" id="PIRSF030802">
    <property type="entry name" value="UCP030802"/>
    <property type="match status" value="1"/>
</dbReference>
<dbReference type="OrthoDB" id="1666512at2"/>
<name>A0A559JTR1_9BACL</name>
<comment type="caution">
    <text evidence="1">The sequence shown here is derived from an EMBL/GenBank/DDBJ whole genome shotgun (WGS) entry which is preliminary data.</text>
</comment>
<accession>A0A559JTR1</accession>
<dbReference type="GO" id="GO:0016787">
    <property type="term" value="F:hydrolase activity"/>
    <property type="evidence" value="ECO:0007669"/>
    <property type="project" value="UniProtKB-KW"/>
</dbReference>
<dbReference type="InterPro" id="IPR036412">
    <property type="entry name" value="HAD-like_sf"/>
</dbReference>
<protein>
    <submittedName>
        <fullName evidence="1">Hydrolase</fullName>
    </submittedName>
</protein>
<keyword evidence="1" id="KW-0378">Hydrolase</keyword>
<gene>
    <name evidence="1" type="ORF">FPZ45_05170</name>
</gene>
<reference evidence="1 2" key="1">
    <citation type="submission" date="2019-07" db="EMBL/GenBank/DDBJ databases">
        <authorList>
            <person name="Kim J."/>
        </authorList>
    </citation>
    <scope>NUCLEOTIDE SEQUENCE [LARGE SCALE GENOMIC DNA]</scope>
    <source>
        <strain evidence="1 2">G13</strain>
    </source>
</reference>
<dbReference type="Proteomes" id="UP000316330">
    <property type="component" value="Unassembled WGS sequence"/>
</dbReference>
<dbReference type="InterPro" id="IPR023214">
    <property type="entry name" value="HAD_sf"/>
</dbReference>
<organism evidence="1 2">
    <name type="scientific">Cohnella terricola</name>
    <dbReference type="NCBI Taxonomy" id="1289167"/>
    <lineage>
        <taxon>Bacteria</taxon>
        <taxon>Bacillati</taxon>
        <taxon>Bacillota</taxon>
        <taxon>Bacilli</taxon>
        <taxon>Bacillales</taxon>
        <taxon>Paenibacillaceae</taxon>
        <taxon>Cohnella</taxon>
    </lineage>
</organism>
<keyword evidence="2" id="KW-1185">Reference proteome</keyword>
<dbReference type="InterPro" id="IPR024197">
    <property type="entry name" value="TPP-like"/>
</dbReference>
<dbReference type="EMBL" id="VNJJ01000002">
    <property type="protein sequence ID" value="TVY03268.1"/>
    <property type="molecule type" value="Genomic_DNA"/>
</dbReference>
<dbReference type="RefSeq" id="WP_144699093.1">
    <property type="nucleotide sequence ID" value="NZ_VNJJ01000002.1"/>
</dbReference>
<sequence length="268" mass="30462">MIFACDLDRTLIYSRNSMGATESDELVPVEKYEGEDLSYMTRSAHRLLQRLSRELHFVPTTTRVHEQYARIHGFSDGIHCRYAIVSNGGKVLVDGRADMQWDRLLRQTVRKESASSAEIRSFFDRLVKEEWVMKERLCDELFYAFVVKRELLPSGFMEELAREIGGHGWNCSLQGRKIYLVPNPVSKGAAVEYVKQLSGSRYVFAAGDSLLDESMLLIADEALAPGHGELFRKYGGKHERIRFTRSEGIRASEDILATLTNRMEAGTA</sequence>
<evidence type="ECO:0000313" key="2">
    <source>
        <dbReference type="Proteomes" id="UP000316330"/>
    </source>
</evidence>
<evidence type="ECO:0000313" key="1">
    <source>
        <dbReference type="EMBL" id="TVY03268.1"/>
    </source>
</evidence>
<dbReference type="SUPFAM" id="SSF56784">
    <property type="entry name" value="HAD-like"/>
    <property type="match status" value="1"/>
</dbReference>
<dbReference type="Gene3D" id="3.40.50.1000">
    <property type="entry name" value="HAD superfamily/HAD-like"/>
    <property type="match status" value="1"/>
</dbReference>
<proteinExistence type="predicted"/>